<gene>
    <name evidence="3" type="ORF">NUH88_04035</name>
</gene>
<keyword evidence="4" id="KW-1185">Reference proteome</keyword>
<dbReference type="AlphaFoldDB" id="A0A9J7AU41"/>
<dbReference type="KEGG" id="naci:NUH88_04035"/>
<dbReference type="RefSeq" id="WP_257770116.1">
    <property type="nucleotide sequence ID" value="NZ_CP102480.1"/>
</dbReference>
<keyword evidence="1 3" id="KW-0378">Hydrolase</keyword>
<protein>
    <submittedName>
        <fullName evidence="3">Alpha/beta hydrolase</fullName>
    </submittedName>
</protein>
<organism evidence="3 4">
    <name type="scientific">Nisaea acidiphila</name>
    <dbReference type="NCBI Taxonomy" id="1862145"/>
    <lineage>
        <taxon>Bacteria</taxon>
        <taxon>Pseudomonadati</taxon>
        <taxon>Pseudomonadota</taxon>
        <taxon>Alphaproteobacteria</taxon>
        <taxon>Rhodospirillales</taxon>
        <taxon>Thalassobaculaceae</taxon>
        <taxon>Nisaea</taxon>
    </lineage>
</organism>
<dbReference type="GO" id="GO:0016020">
    <property type="term" value="C:membrane"/>
    <property type="evidence" value="ECO:0007669"/>
    <property type="project" value="TreeGrafter"/>
</dbReference>
<proteinExistence type="predicted"/>
<dbReference type="EMBL" id="CP102480">
    <property type="protein sequence ID" value="UUX50872.1"/>
    <property type="molecule type" value="Genomic_DNA"/>
</dbReference>
<evidence type="ECO:0000313" key="3">
    <source>
        <dbReference type="EMBL" id="UUX50872.1"/>
    </source>
</evidence>
<dbReference type="InterPro" id="IPR000073">
    <property type="entry name" value="AB_hydrolase_1"/>
</dbReference>
<dbReference type="SUPFAM" id="SSF53474">
    <property type="entry name" value="alpha/beta-Hydrolases"/>
    <property type="match status" value="1"/>
</dbReference>
<name>A0A9J7AU41_9PROT</name>
<evidence type="ECO:0000313" key="4">
    <source>
        <dbReference type="Proteomes" id="UP001060336"/>
    </source>
</evidence>
<dbReference type="Gene3D" id="3.40.50.1820">
    <property type="entry name" value="alpha/beta hydrolase"/>
    <property type="match status" value="1"/>
</dbReference>
<dbReference type="GO" id="GO:0016787">
    <property type="term" value="F:hydrolase activity"/>
    <property type="evidence" value="ECO:0007669"/>
    <property type="project" value="UniProtKB-KW"/>
</dbReference>
<dbReference type="Pfam" id="PF12697">
    <property type="entry name" value="Abhydrolase_6"/>
    <property type="match status" value="1"/>
</dbReference>
<dbReference type="PANTHER" id="PTHR43798:SF31">
    <property type="entry name" value="AB HYDROLASE SUPERFAMILY PROTEIN YCLE"/>
    <property type="match status" value="1"/>
</dbReference>
<evidence type="ECO:0000256" key="1">
    <source>
        <dbReference type="ARBA" id="ARBA00022801"/>
    </source>
</evidence>
<dbReference type="InterPro" id="IPR029058">
    <property type="entry name" value="AB_hydrolase_fold"/>
</dbReference>
<dbReference type="Proteomes" id="UP001060336">
    <property type="component" value="Chromosome"/>
</dbReference>
<dbReference type="InterPro" id="IPR050266">
    <property type="entry name" value="AB_hydrolase_sf"/>
</dbReference>
<evidence type="ECO:0000259" key="2">
    <source>
        <dbReference type="Pfam" id="PF12697"/>
    </source>
</evidence>
<feature type="domain" description="AB hydrolase-1" evidence="2">
    <location>
        <begin position="12"/>
        <end position="252"/>
    </location>
</feature>
<sequence length="278" mass="30108">MDYRDTGTGTPVLALHGALSDSTVWDPCREALMTACRFVALTLRYHGSQSWPDPGENYDAQTHADDLIAFVELRNLPPVHLVGWSYGGAVALRAMLGRPNLFASAVLFEPSVSGLMSEEGDARLEAAFVEDLNEVLLAGEDLPDRERAMAFVRFVDGRAPEDRSGFDGAVERMIARNARTLRPLLGAIASTRMTLGEMSLISQPVTIVRGSNSLLRYRRLSERVAAELPSGRLIEIAGGRHLAPLTRAAEMALALEWHLAAFKRASRLGAPVVGASGT</sequence>
<accession>A0A9J7AU41</accession>
<reference evidence="3" key="1">
    <citation type="submission" date="2022-08" db="EMBL/GenBank/DDBJ databases">
        <title>Nisaea acidiphila sp. nov., isolated from a marine algal debris and emended description of the genus Nisaea Urios et al. 2008.</title>
        <authorList>
            <person name="Kwon K."/>
        </authorList>
    </citation>
    <scope>NUCLEOTIDE SEQUENCE</scope>
    <source>
        <strain evidence="3">MEBiC11861</strain>
    </source>
</reference>
<dbReference type="PANTHER" id="PTHR43798">
    <property type="entry name" value="MONOACYLGLYCEROL LIPASE"/>
    <property type="match status" value="1"/>
</dbReference>